<feature type="region of interest" description="Disordered" evidence="1">
    <location>
        <begin position="388"/>
        <end position="508"/>
    </location>
</feature>
<dbReference type="GO" id="GO:0000981">
    <property type="term" value="F:DNA-binding transcription factor activity, RNA polymerase II-specific"/>
    <property type="evidence" value="ECO:0007669"/>
    <property type="project" value="InterPro"/>
</dbReference>
<dbReference type="SMART" id="SM00066">
    <property type="entry name" value="GAL4"/>
    <property type="match status" value="1"/>
</dbReference>
<feature type="compositionally biased region" description="Low complexity" evidence="1">
    <location>
        <begin position="73"/>
        <end position="89"/>
    </location>
</feature>
<dbReference type="Pfam" id="PF00172">
    <property type="entry name" value="Zn_clus"/>
    <property type="match status" value="1"/>
</dbReference>
<dbReference type="InterPro" id="IPR001138">
    <property type="entry name" value="Zn2Cys6_DnaBD"/>
</dbReference>
<feature type="region of interest" description="Disordered" evidence="1">
    <location>
        <begin position="261"/>
        <end position="317"/>
    </location>
</feature>
<organism evidence="3 4">
    <name type="scientific">Kwoniella dendrophila CBS 6074</name>
    <dbReference type="NCBI Taxonomy" id="1295534"/>
    <lineage>
        <taxon>Eukaryota</taxon>
        <taxon>Fungi</taxon>
        <taxon>Dikarya</taxon>
        <taxon>Basidiomycota</taxon>
        <taxon>Agaricomycotina</taxon>
        <taxon>Tremellomycetes</taxon>
        <taxon>Tremellales</taxon>
        <taxon>Cryptococcaceae</taxon>
        <taxon>Kwoniella</taxon>
    </lineage>
</organism>
<dbReference type="InterPro" id="IPR036864">
    <property type="entry name" value="Zn2-C6_fun-type_DNA-bd_sf"/>
</dbReference>
<protein>
    <recommendedName>
        <fullName evidence="2">Zn(2)-C6 fungal-type domain-containing protein</fullName>
    </recommendedName>
</protein>
<dbReference type="GeneID" id="91097915"/>
<dbReference type="GO" id="GO:0008270">
    <property type="term" value="F:zinc ion binding"/>
    <property type="evidence" value="ECO:0007669"/>
    <property type="project" value="InterPro"/>
</dbReference>
<dbReference type="Gene3D" id="4.10.240.10">
    <property type="entry name" value="Zn(2)-C6 fungal-type DNA-binding domain"/>
    <property type="match status" value="1"/>
</dbReference>
<dbReference type="SUPFAM" id="SSF57701">
    <property type="entry name" value="Zn2/Cys6 DNA-binding domain"/>
    <property type="match status" value="1"/>
</dbReference>
<feature type="compositionally biased region" description="Polar residues" evidence="1">
    <location>
        <begin position="61"/>
        <end position="72"/>
    </location>
</feature>
<dbReference type="AlphaFoldDB" id="A0AAX4K607"/>
<feature type="domain" description="Zn(2)-C6 fungal-type" evidence="2">
    <location>
        <begin position="352"/>
        <end position="385"/>
    </location>
</feature>
<keyword evidence="4" id="KW-1185">Reference proteome</keyword>
<evidence type="ECO:0000313" key="4">
    <source>
        <dbReference type="Proteomes" id="UP001355207"/>
    </source>
</evidence>
<accession>A0AAX4K607</accession>
<feature type="region of interest" description="Disordered" evidence="1">
    <location>
        <begin position="61"/>
        <end position="89"/>
    </location>
</feature>
<gene>
    <name evidence="3" type="ORF">L201_007246</name>
</gene>
<evidence type="ECO:0000259" key="2">
    <source>
        <dbReference type="PROSITE" id="PS50048"/>
    </source>
</evidence>
<evidence type="ECO:0000313" key="3">
    <source>
        <dbReference type="EMBL" id="WWC92292.1"/>
    </source>
</evidence>
<feature type="compositionally biased region" description="Polar residues" evidence="1">
    <location>
        <begin position="218"/>
        <end position="230"/>
    </location>
</feature>
<feature type="compositionally biased region" description="Low complexity" evidence="1">
    <location>
        <begin position="159"/>
        <end position="171"/>
    </location>
</feature>
<feature type="compositionally biased region" description="Polar residues" evidence="1">
    <location>
        <begin position="495"/>
        <end position="508"/>
    </location>
</feature>
<feature type="compositionally biased region" description="Low complexity" evidence="1">
    <location>
        <begin position="302"/>
        <end position="311"/>
    </location>
</feature>
<proteinExistence type="predicted"/>
<feature type="compositionally biased region" description="Low complexity" evidence="1">
    <location>
        <begin position="462"/>
        <end position="494"/>
    </location>
</feature>
<dbReference type="EMBL" id="CP144107">
    <property type="protein sequence ID" value="WWC92292.1"/>
    <property type="molecule type" value="Genomic_DNA"/>
</dbReference>
<dbReference type="RefSeq" id="XP_066079054.1">
    <property type="nucleotide sequence ID" value="XM_066222957.1"/>
</dbReference>
<feature type="compositionally biased region" description="Polar residues" evidence="1">
    <location>
        <begin position="422"/>
        <end position="447"/>
    </location>
</feature>
<feature type="compositionally biased region" description="Basic and acidic residues" evidence="1">
    <location>
        <begin position="192"/>
        <end position="205"/>
    </location>
</feature>
<dbReference type="CDD" id="cd00067">
    <property type="entry name" value="GAL4"/>
    <property type="match status" value="1"/>
</dbReference>
<reference evidence="3 4" key="1">
    <citation type="submission" date="2024-01" db="EMBL/GenBank/DDBJ databases">
        <title>Comparative genomics of Cryptococcus and Kwoniella reveals pathogenesis evolution and contrasting modes of karyotype evolution via chromosome fusion or intercentromeric recombination.</title>
        <authorList>
            <person name="Coelho M.A."/>
            <person name="David-Palma M."/>
            <person name="Shea T."/>
            <person name="Bowers K."/>
            <person name="McGinley-Smith S."/>
            <person name="Mohammad A.W."/>
            <person name="Gnirke A."/>
            <person name="Yurkov A.M."/>
            <person name="Nowrousian M."/>
            <person name="Sun S."/>
            <person name="Cuomo C.A."/>
            <person name="Heitman J."/>
        </authorList>
    </citation>
    <scope>NUCLEOTIDE SEQUENCE [LARGE SCALE GENOMIC DNA]</scope>
    <source>
        <strain evidence="3 4">CBS 6074</strain>
    </source>
</reference>
<feature type="region of interest" description="Disordered" evidence="1">
    <location>
        <begin position="192"/>
        <end position="230"/>
    </location>
</feature>
<sequence length="577" mass="62837">MQDTSLSPRLRHLLISEDRSTGKLIIPTSSDLRSSIGEGSGICNSSLGLGFNIGIPNSKSNSASPLSIKNQLSPSSRSSSPPLSSTAISPRSLGFDISISPNGKKRPLPIDIGSTKLPSLPLSLPTTSPISTTFSSSVSYGGQRSSIFSLLNGHNILSPPSSASSIGSSSIRQEEKEREKYLDQILDLPIERRVSSSKTSKESRKISPTPYTRPRLISQPSTSTTKPIHSISLSPTVDGFYHNAPFTAPIITHEQSMYFDSKPIPTQTQNNNNHQYYPPHTSQGILDETSRPGLLRRHSSHPYEYSSPSQQHQQRPTTAYATGPIYEADYPNSMAMGLGMGARAPISRTTKACNACRNRKVRCDAGGGDMGACSRCLESGTQCVYTGVQKKRGPCPGTARPSISKPRRPSSQSQISSHRSSVASLQSVQSYVVTPTEEQAPWSTRSSYGFPPSFSQQHQRHQQQQQQSQQKQPDPSEWSSTAPSSSKNRSSSTSINGIPSNKQEQNQIDGRNQSIISWSSNGIIQNHDHSDRPSTSSTINNMFEHEYAVGPRGSICHDHHIIPELPKNNHLRPAELS</sequence>
<evidence type="ECO:0000256" key="1">
    <source>
        <dbReference type="SAM" id="MobiDB-lite"/>
    </source>
</evidence>
<name>A0AAX4K607_9TREE</name>
<feature type="compositionally biased region" description="Low complexity" evidence="1">
    <location>
        <begin position="265"/>
        <end position="281"/>
    </location>
</feature>
<dbReference type="Proteomes" id="UP001355207">
    <property type="component" value="Chromosome 10"/>
</dbReference>
<dbReference type="PROSITE" id="PS00463">
    <property type="entry name" value="ZN2_CY6_FUNGAL_1"/>
    <property type="match status" value="1"/>
</dbReference>
<feature type="region of interest" description="Disordered" evidence="1">
    <location>
        <begin position="159"/>
        <end position="178"/>
    </location>
</feature>
<dbReference type="PROSITE" id="PS50048">
    <property type="entry name" value="ZN2_CY6_FUNGAL_2"/>
    <property type="match status" value="1"/>
</dbReference>
<feature type="compositionally biased region" description="Low complexity" evidence="1">
    <location>
        <begin position="400"/>
        <end position="421"/>
    </location>
</feature>